<dbReference type="Pfam" id="PF05495">
    <property type="entry name" value="zf-CHY"/>
    <property type="match status" value="1"/>
</dbReference>
<dbReference type="InterPro" id="IPR008913">
    <property type="entry name" value="Znf_CHY"/>
</dbReference>
<dbReference type="InterPro" id="IPR001841">
    <property type="entry name" value="Znf_RING"/>
</dbReference>
<gene>
    <name evidence="9" type="ORF">TBIB3V08_LOCUS11355</name>
</gene>
<dbReference type="GO" id="GO:0006511">
    <property type="term" value="P:ubiquitin-dependent protein catabolic process"/>
    <property type="evidence" value="ECO:0007669"/>
    <property type="project" value="TreeGrafter"/>
</dbReference>
<evidence type="ECO:0000256" key="2">
    <source>
        <dbReference type="ARBA" id="ARBA00022771"/>
    </source>
</evidence>
<feature type="domain" description="RING-type" evidence="6">
    <location>
        <begin position="228"/>
        <end position="271"/>
    </location>
</feature>
<dbReference type="AlphaFoldDB" id="A0A7R9F8Z3"/>
<proteinExistence type="predicted"/>
<dbReference type="InterPro" id="IPR037274">
    <property type="entry name" value="Znf_CHY_sf"/>
</dbReference>
<dbReference type="PROSITE" id="PS50089">
    <property type="entry name" value="ZF_RING_2"/>
    <property type="match status" value="1"/>
</dbReference>
<dbReference type="Gene3D" id="3.30.40.10">
    <property type="entry name" value="Zinc/RING finger domain, C3HC4 (zinc finger)"/>
    <property type="match status" value="1"/>
</dbReference>
<dbReference type="GO" id="GO:0061630">
    <property type="term" value="F:ubiquitin protein ligase activity"/>
    <property type="evidence" value="ECO:0007669"/>
    <property type="project" value="TreeGrafter"/>
</dbReference>
<dbReference type="GO" id="GO:0016567">
    <property type="term" value="P:protein ubiquitination"/>
    <property type="evidence" value="ECO:0007669"/>
    <property type="project" value="TreeGrafter"/>
</dbReference>
<accession>A0A7R9F8Z3</accession>
<feature type="domain" description="CHY-type" evidence="7">
    <location>
        <begin position="93"/>
        <end position="162"/>
    </location>
</feature>
<keyword evidence="2 4" id="KW-0863">Zinc-finger</keyword>
<evidence type="ECO:0000259" key="6">
    <source>
        <dbReference type="PROSITE" id="PS50089"/>
    </source>
</evidence>
<evidence type="ECO:0008006" key="10">
    <source>
        <dbReference type="Google" id="ProtNLM"/>
    </source>
</evidence>
<feature type="compositionally biased region" description="Basic and acidic residues" evidence="5">
    <location>
        <begin position="64"/>
        <end position="84"/>
    </location>
</feature>
<sequence length="388" mass="44419">MKKVETVTAAGRGRGTTGLEYYSLVHSSTGLDITNVSVQKDFEIEYRTGGTKINKGGGKNRLHRGYEREDNSGRKGGNNKDEELKEDRTKRLSLLTILLFYTVKLCGLLCPQTPCCNKIYFCRFCHDENESHPVNRKDVTELVCTNCDTRQKVQAECEHCNLRFGKYTCLECKLFDDEEKNQYHCDGCGICRIGGRDKFFHCEKCNMCLPIKLQTGHKCVENVSRSNCPVCLEDIHTSRIPCHIPDCGHLLHRTCFEEMLQAGHYACPTCQTCLIDMSQLWKYMDHEVSMTPMPPEYKDFKAEILCKDCHEECIVKFHVVGLKCKNCGSYNTCRIKGSPKPDLPREYMPRRTYQWCCPLRAMFTLNTADTGQSCSASLTFPPYEFLIE</sequence>
<dbReference type="InterPro" id="IPR017921">
    <property type="entry name" value="Znf_CTCHY"/>
</dbReference>
<dbReference type="InterPro" id="IPR039512">
    <property type="entry name" value="RCHY1_zinc-ribbon"/>
</dbReference>
<protein>
    <recommendedName>
        <fullName evidence="10">RING finger and CHY zinc finger domain-containing protein 1</fullName>
    </recommendedName>
</protein>
<evidence type="ECO:0000256" key="3">
    <source>
        <dbReference type="ARBA" id="ARBA00022833"/>
    </source>
</evidence>
<dbReference type="SUPFAM" id="SSF57850">
    <property type="entry name" value="RING/U-box"/>
    <property type="match status" value="1"/>
</dbReference>
<dbReference type="EMBL" id="OD571047">
    <property type="protein sequence ID" value="CAD7449076.1"/>
    <property type="molecule type" value="Genomic_DNA"/>
</dbReference>
<name>A0A7R9F8Z3_9NEOP</name>
<dbReference type="FunFam" id="3.30.40.10:FF:000188">
    <property type="entry name" value="RING finger and CHY zinc finger domain-containing protein 1"/>
    <property type="match status" value="1"/>
</dbReference>
<dbReference type="GO" id="GO:0008270">
    <property type="term" value="F:zinc ion binding"/>
    <property type="evidence" value="ECO:0007669"/>
    <property type="project" value="UniProtKB-KW"/>
</dbReference>
<keyword evidence="1" id="KW-0479">Metal-binding</keyword>
<dbReference type="PROSITE" id="PS51266">
    <property type="entry name" value="ZF_CHY"/>
    <property type="match status" value="1"/>
</dbReference>
<dbReference type="Pfam" id="PF13639">
    <property type="entry name" value="zf-RING_2"/>
    <property type="match status" value="1"/>
</dbReference>
<dbReference type="PROSITE" id="PS51270">
    <property type="entry name" value="ZF_CTCHY"/>
    <property type="match status" value="1"/>
</dbReference>
<dbReference type="SUPFAM" id="SSF161219">
    <property type="entry name" value="CHY zinc finger-like"/>
    <property type="match status" value="1"/>
</dbReference>
<reference evidence="9" key="1">
    <citation type="submission" date="2020-11" db="EMBL/GenBank/DDBJ databases">
        <authorList>
            <person name="Tran Van P."/>
        </authorList>
    </citation>
    <scope>NUCLEOTIDE SEQUENCE</scope>
</reference>
<keyword evidence="3" id="KW-0862">Zinc</keyword>
<evidence type="ECO:0000313" key="9">
    <source>
        <dbReference type="EMBL" id="CAD7449076.1"/>
    </source>
</evidence>
<dbReference type="Pfam" id="PF14599">
    <property type="entry name" value="zinc_ribbon_6"/>
    <property type="match status" value="1"/>
</dbReference>
<dbReference type="SUPFAM" id="SSF161245">
    <property type="entry name" value="Zinc hairpin stack"/>
    <property type="match status" value="1"/>
</dbReference>
<dbReference type="InterPro" id="IPR037275">
    <property type="entry name" value="Znf_CTCHY_sf"/>
</dbReference>
<dbReference type="GO" id="GO:0005634">
    <property type="term" value="C:nucleus"/>
    <property type="evidence" value="ECO:0007669"/>
    <property type="project" value="TreeGrafter"/>
</dbReference>
<evidence type="ECO:0000259" key="8">
    <source>
        <dbReference type="PROSITE" id="PS51270"/>
    </source>
</evidence>
<dbReference type="SMART" id="SM00184">
    <property type="entry name" value="RING"/>
    <property type="match status" value="1"/>
</dbReference>
<dbReference type="Gene3D" id="2.20.28.10">
    <property type="match status" value="1"/>
</dbReference>
<evidence type="ECO:0000259" key="7">
    <source>
        <dbReference type="PROSITE" id="PS51266"/>
    </source>
</evidence>
<dbReference type="PANTHER" id="PTHR21319:SF53">
    <property type="entry name" value="RING FINGER AND CHY ZINC FINGER DOMAIN-CONTAINING PROTEIN 1"/>
    <property type="match status" value="1"/>
</dbReference>
<dbReference type="PANTHER" id="PTHR21319">
    <property type="entry name" value="RING FINGER AND CHY ZINC FINGER DOMAIN-CONTAINING PROTEIN 1"/>
    <property type="match status" value="1"/>
</dbReference>
<feature type="region of interest" description="Disordered" evidence="5">
    <location>
        <begin position="55"/>
        <end position="84"/>
    </location>
</feature>
<evidence type="ECO:0000256" key="4">
    <source>
        <dbReference type="PROSITE-ProRule" id="PRU00601"/>
    </source>
</evidence>
<feature type="domain" description="CTCHY-type" evidence="8">
    <location>
        <begin position="164"/>
        <end position="227"/>
    </location>
</feature>
<evidence type="ECO:0000256" key="1">
    <source>
        <dbReference type="ARBA" id="ARBA00022723"/>
    </source>
</evidence>
<evidence type="ECO:0000256" key="5">
    <source>
        <dbReference type="SAM" id="MobiDB-lite"/>
    </source>
</evidence>
<dbReference type="InterPro" id="IPR013083">
    <property type="entry name" value="Znf_RING/FYVE/PHD"/>
</dbReference>
<organism evidence="9">
    <name type="scientific">Timema bartmani</name>
    <dbReference type="NCBI Taxonomy" id="61472"/>
    <lineage>
        <taxon>Eukaryota</taxon>
        <taxon>Metazoa</taxon>
        <taxon>Ecdysozoa</taxon>
        <taxon>Arthropoda</taxon>
        <taxon>Hexapoda</taxon>
        <taxon>Insecta</taxon>
        <taxon>Pterygota</taxon>
        <taxon>Neoptera</taxon>
        <taxon>Polyneoptera</taxon>
        <taxon>Phasmatodea</taxon>
        <taxon>Timematodea</taxon>
        <taxon>Timematoidea</taxon>
        <taxon>Timematidae</taxon>
        <taxon>Timema</taxon>
    </lineage>
</organism>
<dbReference type="CDD" id="cd16464">
    <property type="entry name" value="RING-H2_Pirh2-like"/>
    <property type="match status" value="1"/>
</dbReference>